<protein>
    <submittedName>
        <fullName evidence="1">Uncharacterized protein</fullName>
    </submittedName>
</protein>
<evidence type="ECO:0000313" key="2">
    <source>
        <dbReference type="Proteomes" id="UP000324507"/>
    </source>
</evidence>
<organism evidence="1 2">
    <name type="scientific">Paracoccus yeei</name>
    <dbReference type="NCBI Taxonomy" id="147645"/>
    <lineage>
        <taxon>Bacteria</taxon>
        <taxon>Pseudomonadati</taxon>
        <taxon>Pseudomonadota</taxon>
        <taxon>Alphaproteobacteria</taxon>
        <taxon>Rhodobacterales</taxon>
        <taxon>Paracoccaceae</taxon>
        <taxon>Paracoccus</taxon>
    </lineage>
</organism>
<name>A0A5P2R116_9RHOB</name>
<reference evidence="1 2" key="1">
    <citation type="submission" date="2019-09" db="EMBL/GenBank/DDBJ databases">
        <title>FDA dAtabase for Regulatory Grade micrObial Sequences (FDA-ARGOS): Supporting development and validation of Infectious Disease Dx tests.</title>
        <authorList>
            <person name="Sciortino C."/>
            <person name="Tallon L."/>
            <person name="Sadzewicz L."/>
            <person name="Vavikolanu K."/>
            <person name="Mehta A."/>
            <person name="Aluvathingal J."/>
            <person name="Nadendla S."/>
            <person name="Nandy P."/>
            <person name="Geyer C."/>
            <person name="Yan Y."/>
            <person name="Sichtig H."/>
        </authorList>
    </citation>
    <scope>NUCLEOTIDE SEQUENCE [LARGE SCALE GENOMIC DNA]</scope>
    <source>
        <strain evidence="1 2">FDAARGOS_643</strain>
    </source>
</reference>
<dbReference type="EMBL" id="CP044081">
    <property type="protein sequence ID" value="QEU10462.1"/>
    <property type="molecule type" value="Genomic_DNA"/>
</dbReference>
<accession>A0A5P2R116</accession>
<sequence>MQKPEILYIDRRGIGAEVDAADRRMAEALRCAAMIEDATPPAECGWLIPAAPARGAFEVFMPKAIVRGSEGIIEPTGHAGRHAVRAADVFDRMLVSARRRKQDAPLTPGQVAIGRCYRDLAEILASDGTKLSQLDASFGGGDGGSWMDRRLELSERLATLRRRIGTGTALSVRRIRPSDRGADQRGPIMDRVMVDMVCLEGRTLDQVLKAHGWTPDGRTRKAVCEALCGALDRMIGYRDEKTC</sequence>
<dbReference type="AlphaFoldDB" id="A0A5P2R116"/>
<evidence type="ECO:0000313" key="1">
    <source>
        <dbReference type="EMBL" id="QEU10462.1"/>
    </source>
</evidence>
<proteinExistence type="predicted"/>
<dbReference type="Proteomes" id="UP000324507">
    <property type="component" value="Chromosome"/>
</dbReference>
<gene>
    <name evidence="1" type="ORF">FOB51_09490</name>
</gene>